<keyword evidence="3" id="KW-1185">Reference proteome</keyword>
<sequence>MGCVNCRALKLLRNRRKNAEEASGEKEGELRAVAEQTPVAPNAYTATSAANPFPSAERKDTAPPQRDVSADVAPEEAGRDRGWSSKEEGNSKGTAGTDSGSIKASLDGELGATESSKSNGETSEERKDKRQRRRNCGGNSSSGISLSLSINDAESAKDRSSSSQAHKSTKGRKEKTKKHGSSSSTITAEVCLQGTKDDVVVHSQHHSEPHSQVTGAGSSTNGVTVAGTISSTNLHQAGGSTIDHGSSNASLDVCSSAAPAVMDTKICQSEDAPDDDAGRGGNTRRYVPAVVPALAPSMQNGRAAAEVSYVSSRTSFEPYSDFGPRDGDDYLPPYEWAPRALPVSSPLRACGPVDMARWEYGENQLYGLAVAGETACFQDPMLSFADEGATVPDPATPEVNYGASYLSLHTFYPRLPPARGPSSNAEGNDNMPREPAEAFNYPSLSVDGLIQKAYSHQQQPTYQAMYGGNMDAHYSPAEYTANETTPPPALVDVNVSENDDYTPPLPVKTAPSFYPSILLPTQRSREVPDGVTGKPTTYPHALPTMTIAAPHVSENSDRSRSGNSNVASIQVGSYLYKPVTYLFDRSIDDWLTSRRVPSSKTESYAGVADMW</sequence>
<dbReference type="AlphaFoldDB" id="A0AAW3A3U0"/>
<evidence type="ECO:0000313" key="2">
    <source>
        <dbReference type="EMBL" id="KAL0496885.1"/>
    </source>
</evidence>
<dbReference type="EMBL" id="JBAMZK010000034">
    <property type="protein sequence ID" value="KAL0496885.1"/>
    <property type="molecule type" value="Genomic_DNA"/>
</dbReference>
<protein>
    <submittedName>
        <fullName evidence="2">Uncharacterized protein</fullName>
    </submittedName>
</protein>
<feature type="compositionally biased region" description="Basic and acidic residues" evidence="1">
    <location>
        <begin position="76"/>
        <end position="90"/>
    </location>
</feature>
<evidence type="ECO:0000256" key="1">
    <source>
        <dbReference type="SAM" id="MobiDB-lite"/>
    </source>
</evidence>
<accession>A0AAW3A3U0</accession>
<dbReference type="Proteomes" id="UP001500131">
    <property type="component" value="Unassembled WGS sequence"/>
</dbReference>
<feature type="compositionally biased region" description="Low complexity" evidence="1">
    <location>
        <begin position="138"/>
        <end position="151"/>
    </location>
</feature>
<name>A0AAW3A3U0_9TRYP</name>
<feature type="compositionally biased region" description="Basic residues" evidence="1">
    <location>
        <begin position="167"/>
        <end position="180"/>
    </location>
</feature>
<reference evidence="2 3" key="1">
    <citation type="submission" date="2024-02" db="EMBL/GenBank/DDBJ databases">
        <title>FIRST GENOME SEQUENCES OF Leishmania (Viannia) shawi, Leishmania (Viannia) lindenbergi AND Leishmania (Viannia) utingensis.</title>
        <authorList>
            <person name="Resadore F."/>
            <person name="Custodio M.G.F."/>
            <person name="Boite M.C."/>
            <person name="Cupolillo E."/>
            <person name="Ferreira G.E.M."/>
        </authorList>
    </citation>
    <scope>NUCLEOTIDE SEQUENCE [LARGE SCALE GENOMIC DNA]</scope>
    <source>
        <strain evidence="2 3">MHOM/BR/1966/M15733</strain>
    </source>
</reference>
<feature type="compositionally biased region" description="Basic and acidic residues" evidence="1">
    <location>
        <begin position="17"/>
        <end position="32"/>
    </location>
</feature>
<organism evidence="2 3">
    <name type="scientific">Leishmania lindenbergi</name>
    <dbReference type="NCBI Taxonomy" id="651832"/>
    <lineage>
        <taxon>Eukaryota</taxon>
        <taxon>Discoba</taxon>
        <taxon>Euglenozoa</taxon>
        <taxon>Kinetoplastea</taxon>
        <taxon>Metakinetoplastina</taxon>
        <taxon>Trypanosomatida</taxon>
        <taxon>Trypanosomatidae</taxon>
        <taxon>Leishmaniinae</taxon>
        <taxon>Leishmania</taxon>
    </lineage>
</organism>
<proteinExistence type="predicted"/>
<feature type="compositionally biased region" description="Polar residues" evidence="1">
    <location>
        <begin position="91"/>
        <end position="102"/>
    </location>
</feature>
<feature type="region of interest" description="Disordered" evidence="1">
    <location>
        <begin position="14"/>
        <end position="186"/>
    </location>
</feature>
<comment type="caution">
    <text evidence="2">The sequence shown here is derived from an EMBL/GenBank/DDBJ whole genome shotgun (WGS) entry which is preliminary data.</text>
</comment>
<evidence type="ECO:0000313" key="3">
    <source>
        <dbReference type="Proteomes" id="UP001500131"/>
    </source>
</evidence>
<gene>
    <name evidence="2" type="ORF">Q4I31_006722</name>
</gene>